<dbReference type="SUPFAM" id="SSF52943">
    <property type="entry name" value="ATP synthase (F1-ATPase), gamma subunit"/>
    <property type="match status" value="1"/>
</dbReference>
<dbReference type="InterPro" id="IPR023632">
    <property type="entry name" value="ATP_synth_F1_gsu_CS"/>
</dbReference>
<name>A0A7R9UBL1_9STRA</name>
<evidence type="ECO:0000256" key="4">
    <source>
        <dbReference type="ARBA" id="ARBA00022448"/>
    </source>
</evidence>
<comment type="subcellular location">
    <subcellularLocation>
        <location evidence="1">Membrane</location>
        <topology evidence="1">Peripheral membrane protein</topology>
    </subcellularLocation>
</comment>
<dbReference type="GO" id="GO:0005739">
    <property type="term" value="C:mitochondrion"/>
    <property type="evidence" value="ECO:0007669"/>
    <property type="project" value="UniProtKB-ARBA"/>
</dbReference>
<dbReference type="HAMAP" id="MF_00815">
    <property type="entry name" value="ATP_synth_gamma_bact"/>
    <property type="match status" value="1"/>
</dbReference>
<sequence length="280" mass="30833">MATEKQLRVQITATQNLKKITQSMKMVSASKLRGDQTRLEMAKPFASWTDKMADPAPAFEEIEDVSSFPDSNLFVCLTSDKGLCGGVNSVITRQMRRACALLDEAGKSYKVLVFGEKGRAQLRRLFPESMAGAITDAEAPHNFSTAAAVAKLAAKEGVDATHIVYNEFVSAISYTTRLATLAPLLKEGEAEPMPEYEFEPDNKNEIMVDLYEYLLTSKIYYGLMESATSEQSSRMNAMENASKNAGELIDKLTLQYNRARQARITTELIEIISGASALEG</sequence>
<dbReference type="NCBIfam" id="TIGR01146">
    <property type="entry name" value="ATPsyn_F1gamma"/>
    <property type="match status" value="1"/>
</dbReference>
<dbReference type="Gene3D" id="3.40.1380.10">
    <property type="match status" value="1"/>
</dbReference>
<dbReference type="FunFam" id="1.10.287.80:FF:000001">
    <property type="entry name" value="ATP synthase gamma chain"/>
    <property type="match status" value="1"/>
</dbReference>
<protein>
    <recommendedName>
        <fullName evidence="3">ATP synthase subunit gamma, mitochondrial</fullName>
    </recommendedName>
    <alternativeName>
        <fullName evidence="10">F-ATPase gamma subunit</fullName>
    </alternativeName>
</protein>
<keyword evidence="4" id="KW-0813">Transport</keyword>
<dbReference type="PANTHER" id="PTHR11693:SF22">
    <property type="entry name" value="ATP SYNTHASE SUBUNIT GAMMA, MITOCHONDRIAL"/>
    <property type="match status" value="1"/>
</dbReference>
<dbReference type="EMBL" id="HBEA01013625">
    <property type="protein sequence ID" value="CAD8260875.1"/>
    <property type="molecule type" value="Transcribed_RNA"/>
</dbReference>
<keyword evidence="8" id="KW-0139">CF(1)</keyword>
<evidence type="ECO:0000256" key="7">
    <source>
        <dbReference type="ARBA" id="ARBA00023136"/>
    </source>
</evidence>
<dbReference type="GO" id="GO:0046933">
    <property type="term" value="F:proton-transporting ATP synthase activity, rotational mechanism"/>
    <property type="evidence" value="ECO:0007669"/>
    <property type="project" value="InterPro"/>
</dbReference>
<proteinExistence type="inferred from homology"/>
<reference evidence="11" key="1">
    <citation type="submission" date="2021-01" db="EMBL/GenBank/DDBJ databases">
        <authorList>
            <person name="Corre E."/>
            <person name="Pelletier E."/>
            <person name="Niang G."/>
            <person name="Scheremetjew M."/>
            <person name="Finn R."/>
            <person name="Kale V."/>
            <person name="Holt S."/>
            <person name="Cochrane G."/>
            <person name="Meng A."/>
            <person name="Brown T."/>
            <person name="Cohen L."/>
        </authorList>
    </citation>
    <scope>NUCLEOTIDE SEQUENCE</scope>
    <source>
        <strain evidence="11">CCMP2078</strain>
    </source>
</reference>
<comment type="similarity">
    <text evidence="2">Belongs to the ATPase gamma chain family.</text>
</comment>
<dbReference type="InterPro" id="IPR035968">
    <property type="entry name" value="ATP_synth_F1_ATPase_gsu"/>
</dbReference>
<accession>A0A7R9UBL1</accession>
<dbReference type="PROSITE" id="PS00153">
    <property type="entry name" value="ATPASE_GAMMA"/>
    <property type="match status" value="1"/>
</dbReference>
<keyword evidence="5" id="KW-0375">Hydrogen ion transport</keyword>
<evidence type="ECO:0000256" key="5">
    <source>
        <dbReference type="ARBA" id="ARBA00022781"/>
    </source>
</evidence>
<evidence type="ECO:0000256" key="3">
    <source>
        <dbReference type="ARBA" id="ARBA00020843"/>
    </source>
</evidence>
<evidence type="ECO:0000256" key="1">
    <source>
        <dbReference type="ARBA" id="ARBA00004170"/>
    </source>
</evidence>
<evidence type="ECO:0000256" key="10">
    <source>
        <dbReference type="ARBA" id="ARBA00031066"/>
    </source>
</evidence>
<dbReference type="GO" id="GO:0045259">
    <property type="term" value="C:proton-transporting ATP synthase complex"/>
    <property type="evidence" value="ECO:0007669"/>
    <property type="project" value="UniProtKB-KW"/>
</dbReference>
<gene>
    <name evidence="11" type="ORF">PPYR1160_LOCUS10377</name>
</gene>
<evidence type="ECO:0000256" key="2">
    <source>
        <dbReference type="ARBA" id="ARBA00007681"/>
    </source>
</evidence>
<keyword evidence="7" id="KW-0472">Membrane</keyword>
<keyword evidence="6" id="KW-0406">Ion transport</keyword>
<keyword evidence="9" id="KW-0066">ATP synthesis</keyword>
<evidence type="ECO:0000313" key="11">
    <source>
        <dbReference type="EMBL" id="CAD8260875.1"/>
    </source>
</evidence>
<dbReference type="PANTHER" id="PTHR11693">
    <property type="entry name" value="ATP SYNTHASE GAMMA CHAIN"/>
    <property type="match status" value="1"/>
</dbReference>
<dbReference type="InterPro" id="IPR000131">
    <property type="entry name" value="ATP_synth_F1_gsu"/>
</dbReference>
<dbReference type="PIRSF" id="PIRSF039089">
    <property type="entry name" value="ATP_synthase_gamma"/>
    <property type="match status" value="1"/>
</dbReference>
<evidence type="ECO:0000256" key="6">
    <source>
        <dbReference type="ARBA" id="ARBA00023065"/>
    </source>
</evidence>
<dbReference type="Gene3D" id="1.10.287.80">
    <property type="entry name" value="ATP synthase, gamma subunit, helix hairpin domain"/>
    <property type="match status" value="1"/>
</dbReference>
<dbReference type="AlphaFoldDB" id="A0A7R9UBL1"/>
<dbReference type="Pfam" id="PF00231">
    <property type="entry name" value="ATP-synt"/>
    <property type="match status" value="1"/>
</dbReference>
<dbReference type="PRINTS" id="PR00126">
    <property type="entry name" value="ATPASEGAMMA"/>
</dbReference>
<evidence type="ECO:0000256" key="9">
    <source>
        <dbReference type="ARBA" id="ARBA00023310"/>
    </source>
</evidence>
<dbReference type="CDD" id="cd12151">
    <property type="entry name" value="F1-ATPase_gamma"/>
    <property type="match status" value="1"/>
</dbReference>
<organism evidence="11">
    <name type="scientific">Pinguiococcus pyrenoidosus</name>
    <dbReference type="NCBI Taxonomy" id="172671"/>
    <lineage>
        <taxon>Eukaryota</taxon>
        <taxon>Sar</taxon>
        <taxon>Stramenopiles</taxon>
        <taxon>Ochrophyta</taxon>
        <taxon>Pinguiophyceae</taxon>
        <taxon>Pinguiochrysidales</taxon>
        <taxon>Pinguiochrysidaceae</taxon>
        <taxon>Pinguiococcus</taxon>
    </lineage>
</organism>
<evidence type="ECO:0000256" key="8">
    <source>
        <dbReference type="ARBA" id="ARBA00023196"/>
    </source>
</evidence>